<dbReference type="Pfam" id="PF03208">
    <property type="entry name" value="PRA1"/>
    <property type="match status" value="1"/>
</dbReference>
<evidence type="ECO:0000256" key="6">
    <source>
        <dbReference type="SAM" id="Phobius"/>
    </source>
</evidence>
<dbReference type="EMBL" id="JAVRQU010000028">
    <property type="protein sequence ID" value="KAK5689903.1"/>
    <property type="molecule type" value="Genomic_DNA"/>
</dbReference>
<feature type="region of interest" description="Disordered" evidence="5">
    <location>
        <begin position="301"/>
        <end position="667"/>
    </location>
</feature>
<feature type="compositionally biased region" description="Basic and acidic residues" evidence="5">
    <location>
        <begin position="314"/>
        <end position="328"/>
    </location>
</feature>
<dbReference type="GO" id="GO:0005794">
    <property type="term" value="C:Golgi apparatus"/>
    <property type="evidence" value="ECO:0007669"/>
    <property type="project" value="TreeGrafter"/>
</dbReference>
<feature type="compositionally biased region" description="Low complexity" evidence="5">
    <location>
        <begin position="605"/>
        <end position="618"/>
    </location>
</feature>
<keyword evidence="3 6" id="KW-1133">Transmembrane helix</keyword>
<gene>
    <name evidence="7" type="primary">YIP3</name>
    <name evidence="7" type="ORF">LTR97_012663</name>
</gene>
<keyword evidence="2 6" id="KW-0812">Transmembrane</keyword>
<evidence type="ECO:0000256" key="3">
    <source>
        <dbReference type="ARBA" id="ARBA00022989"/>
    </source>
</evidence>
<feature type="compositionally biased region" description="Basic and acidic residues" evidence="5">
    <location>
        <begin position="454"/>
        <end position="463"/>
    </location>
</feature>
<evidence type="ECO:0000256" key="2">
    <source>
        <dbReference type="ARBA" id="ARBA00022692"/>
    </source>
</evidence>
<feature type="transmembrane region" description="Helical" evidence="6">
    <location>
        <begin position="72"/>
        <end position="104"/>
    </location>
</feature>
<evidence type="ECO:0000256" key="4">
    <source>
        <dbReference type="ARBA" id="ARBA00023136"/>
    </source>
</evidence>
<dbReference type="AlphaFoldDB" id="A0AAN7VVJ8"/>
<evidence type="ECO:0000256" key="5">
    <source>
        <dbReference type="SAM" id="MobiDB-lite"/>
    </source>
</evidence>
<keyword evidence="4 6" id="KW-0472">Membrane</keyword>
<protein>
    <submittedName>
        <fullName evidence="7">Prenylated Rab acceptor 1</fullName>
    </submittedName>
</protein>
<feature type="transmembrane region" description="Helical" evidence="6">
    <location>
        <begin position="124"/>
        <end position="149"/>
    </location>
</feature>
<feature type="region of interest" description="Disordered" evidence="5">
    <location>
        <begin position="159"/>
        <end position="194"/>
    </location>
</feature>
<feature type="compositionally biased region" description="Polar residues" evidence="5">
    <location>
        <begin position="159"/>
        <end position="168"/>
    </location>
</feature>
<reference evidence="7" key="1">
    <citation type="submission" date="2023-08" db="EMBL/GenBank/DDBJ databases">
        <title>Black Yeasts Isolated from many extreme environments.</title>
        <authorList>
            <person name="Coleine C."/>
            <person name="Stajich J.E."/>
            <person name="Selbmann L."/>
        </authorList>
    </citation>
    <scope>NUCLEOTIDE SEQUENCE</scope>
    <source>
        <strain evidence="7">CCFEE 5810</strain>
    </source>
</reference>
<organism evidence="7 8">
    <name type="scientific">Elasticomyces elasticus</name>
    <dbReference type="NCBI Taxonomy" id="574655"/>
    <lineage>
        <taxon>Eukaryota</taxon>
        <taxon>Fungi</taxon>
        <taxon>Dikarya</taxon>
        <taxon>Ascomycota</taxon>
        <taxon>Pezizomycotina</taxon>
        <taxon>Dothideomycetes</taxon>
        <taxon>Dothideomycetidae</taxon>
        <taxon>Mycosphaerellales</taxon>
        <taxon>Teratosphaeriaceae</taxon>
        <taxon>Elasticomyces</taxon>
    </lineage>
</organism>
<proteinExistence type="predicted"/>
<dbReference type="PANTHER" id="PTHR19317">
    <property type="entry name" value="PRENYLATED RAB ACCEPTOR 1-RELATED"/>
    <property type="match status" value="1"/>
</dbReference>
<feature type="compositionally biased region" description="Polar residues" evidence="5">
    <location>
        <begin position="357"/>
        <end position="367"/>
    </location>
</feature>
<dbReference type="PANTHER" id="PTHR19317:SF0">
    <property type="entry name" value="PRENYLATED RAB ACCEPTOR PROTEIN 1"/>
    <property type="match status" value="1"/>
</dbReference>
<dbReference type="Proteomes" id="UP001310594">
    <property type="component" value="Unassembled WGS sequence"/>
</dbReference>
<dbReference type="GO" id="GO:0016020">
    <property type="term" value="C:membrane"/>
    <property type="evidence" value="ECO:0007669"/>
    <property type="project" value="UniProtKB-SubCell"/>
</dbReference>
<feature type="compositionally biased region" description="Low complexity" evidence="5">
    <location>
        <begin position="464"/>
        <end position="480"/>
    </location>
</feature>
<sequence>MARLNIPIEALTSRLNLGSRFDSVRSQSIANRFANLKPIGEFLDIKRISKPGNMSDLQTRVNWNLSYFSSNYAVLFVMLSIYSLLTNLLLFFVILLVIGGMFGIGKLQGADLDVGFARATTSQLYTVLVIVAVPLGLWARPFATALWLVGKRFKARSAAPSSPLSTYNDMGRPPVAPNGEGGSRMRRRQIPPDDWELRQQQEHALRYGERFEEISEDEDDVLLNANGYVLQERAFKGDELHFDGYDLGLARQDRQRRRRVYDYEDEDFDSEEERHYRRTRNRDEELVQSALSRIAAARAKGKRNVDLTTEEMEALERRRDGPLPERRTPPPTSMVTIPVPALPVTPAKTPAKGKVGSRTSSSTNLVGQTRKKGGKIPSASPAKSNSKAKVERKASMDATSPYSYSPGGTPGIMVPGPNGVPVFAPLVNYPPPPASPELARAAVRSRSSSKHSRRDSTPPERVDPYVQYPMPYYMPQHQYQRGQMRPESSGSNRSVPEDEGGWYGPSTPLPKARNRSVSNAQYTPYRRPSNDDYDGPSPTTSPAAQGRRNVSGPPGGGAGQDVRYASLRRVPPGSSPLAPRPGPGQHAMSDPMAGLGSGRKGSALGRGETSGRSGSGSSDDQQGVRLDLLPDGEVGGGYATHGSVGASPVATAGGGTEGRRRKSGRRA</sequence>
<evidence type="ECO:0000313" key="8">
    <source>
        <dbReference type="Proteomes" id="UP001310594"/>
    </source>
</evidence>
<feature type="compositionally biased region" description="Low complexity" evidence="5">
    <location>
        <begin position="375"/>
        <end position="387"/>
    </location>
</feature>
<evidence type="ECO:0000313" key="7">
    <source>
        <dbReference type="EMBL" id="KAK5689903.1"/>
    </source>
</evidence>
<dbReference type="InterPro" id="IPR004895">
    <property type="entry name" value="Prenylated_rab_accept_PRA1"/>
</dbReference>
<evidence type="ECO:0000256" key="1">
    <source>
        <dbReference type="ARBA" id="ARBA00004141"/>
    </source>
</evidence>
<name>A0AAN7VVJ8_9PEZI</name>
<comment type="caution">
    <text evidence="7">The sequence shown here is derived from an EMBL/GenBank/DDBJ whole genome shotgun (WGS) entry which is preliminary data.</text>
</comment>
<comment type="subcellular location">
    <subcellularLocation>
        <location evidence="1">Membrane</location>
        <topology evidence="1">Multi-pass membrane protein</topology>
    </subcellularLocation>
</comment>
<accession>A0AAN7VVJ8</accession>